<keyword evidence="1" id="KW-0808">Transferase</keyword>
<proteinExistence type="predicted"/>
<dbReference type="EC" id="2.7.2.2" evidence="1"/>
<accession>A0A376WTB4</accession>
<dbReference type="EMBL" id="UGDD01000002">
    <property type="protein sequence ID" value="STJ53272.1"/>
    <property type="molecule type" value="Genomic_DNA"/>
</dbReference>
<evidence type="ECO:0000313" key="2">
    <source>
        <dbReference type="Proteomes" id="UP000254503"/>
    </source>
</evidence>
<reference evidence="1 2" key="1">
    <citation type="submission" date="2018-06" db="EMBL/GenBank/DDBJ databases">
        <authorList>
            <consortium name="Pathogen Informatics"/>
            <person name="Doyle S."/>
        </authorList>
    </citation>
    <scope>NUCLEOTIDE SEQUENCE [LARGE SCALE GENOMIC DNA]</scope>
    <source>
        <strain evidence="1 2">NCTC9045</strain>
    </source>
</reference>
<name>A0A376WTB4_ECOLX</name>
<gene>
    <name evidence="1" type="primary">arcC_2</name>
    <name evidence="1" type="ORF">NCTC9045_01101</name>
</gene>
<protein>
    <submittedName>
        <fullName evidence="1">Carbamate kinase</fullName>
        <ecNumber evidence="1">2.7.2.2</ecNumber>
    </submittedName>
</protein>
<dbReference type="AlphaFoldDB" id="A0A376WTB4"/>
<evidence type="ECO:0000313" key="1">
    <source>
        <dbReference type="EMBL" id="STJ53272.1"/>
    </source>
</evidence>
<dbReference type="Proteomes" id="UP000254503">
    <property type="component" value="Unassembled WGS sequence"/>
</dbReference>
<dbReference type="GO" id="GO:0008804">
    <property type="term" value="F:carbamate kinase activity"/>
    <property type="evidence" value="ECO:0007669"/>
    <property type="project" value="UniProtKB-EC"/>
</dbReference>
<keyword evidence="1" id="KW-0418">Kinase</keyword>
<organism evidence="1 2">
    <name type="scientific">Escherichia coli</name>
    <dbReference type="NCBI Taxonomy" id="562"/>
    <lineage>
        <taxon>Bacteria</taxon>
        <taxon>Pseudomonadati</taxon>
        <taxon>Pseudomonadota</taxon>
        <taxon>Gammaproteobacteria</taxon>
        <taxon>Enterobacterales</taxon>
        <taxon>Enterobacteriaceae</taxon>
        <taxon>Escherichia</taxon>
    </lineage>
</organism>
<sequence length="33" mass="3415">MSKKIVLALGGNALGDDLAGQMKAVKNYFSGNC</sequence>